<evidence type="ECO:0000313" key="8">
    <source>
        <dbReference type="Proteomes" id="UP000253570"/>
    </source>
</evidence>
<feature type="transmembrane region" description="Helical" evidence="5">
    <location>
        <begin position="119"/>
        <end position="139"/>
    </location>
</feature>
<keyword evidence="4 5" id="KW-0472">Membrane</keyword>
<feature type="transmembrane region" description="Helical" evidence="5">
    <location>
        <begin position="225"/>
        <end position="245"/>
    </location>
</feature>
<reference evidence="7 8" key="1">
    <citation type="journal article" date="2018" name="Microbiome">
        <title>Fine metagenomic profile of the Mediterranean stratified and mixed water columns revealed by assembly and recruitment.</title>
        <authorList>
            <person name="Haro-Moreno J.M."/>
            <person name="Lopez-Perez M."/>
            <person name="De La Torre J.R."/>
            <person name="Picazo A."/>
            <person name="Camacho A."/>
            <person name="Rodriguez-Valera F."/>
        </authorList>
    </citation>
    <scope>NUCLEOTIDE SEQUENCE [LARGE SCALE GENOMIC DNA]</scope>
    <source>
        <strain evidence="7">MED-G57</strain>
    </source>
</reference>
<dbReference type="InterPro" id="IPR000620">
    <property type="entry name" value="EamA_dom"/>
</dbReference>
<gene>
    <name evidence="7" type="ORF">DBW71_04750</name>
</gene>
<proteinExistence type="predicted"/>
<feature type="transmembrane region" description="Helical" evidence="5">
    <location>
        <begin position="279"/>
        <end position="298"/>
    </location>
</feature>
<dbReference type="EMBL" id="QOQD01000011">
    <property type="protein sequence ID" value="RCL72829.1"/>
    <property type="molecule type" value="Genomic_DNA"/>
</dbReference>
<evidence type="ECO:0000256" key="5">
    <source>
        <dbReference type="SAM" id="Phobius"/>
    </source>
</evidence>
<evidence type="ECO:0000259" key="6">
    <source>
        <dbReference type="Pfam" id="PF00892"/>
    </source>
</evidence>
<dbReference type="PANTHER" id="PTHR12570">
    <property type="match status" value="1"/>
</dbReference>
<sequence length="301" mass="33633">MLGGVLALLSSMMFAGNMTTLRRGVITAPVYQAIAITVPIGVPLFYMILVIFDYTYLLYTMSFDSLFFFSLAGIVHLIIGRYCNYKSTQLLGATLAGPVTQLGLLVSIFFAFFVLGEIITLKLLIGISLIIIGPSIILFLGKENSKTKSGIIIDYKKGYIWGILCAISFGISPYFVKVGLNEGGVKESIVGAFIAYFSATILIFLIIIISKKSFREIYNYQKEGVSWFLLAGIFSFFAHLLRYMALGIAPISIVEPIQKTTIIFRVIFSWFINKKHEIINFKVLFGIFLSIVGVYFIIWQI</sequence>
<comment type="subcellular location">
    <subcellularLocation>
        <location evidence="1">Membrane</location>
        <topology evidence="1">Multi-pass membrane protein</topology>
    </subcellularLocation>
</comment>
<keyword evidence="3 5" id="KW-1133">Transmembrane helix</keyword>
<evidence type="ECO:0000256" key="4">
    <source>
        <dbReference type="ARBA" id="ARBA00023136"/>
    </source>
</evidence>
<name>A0A368DLV6_9PROT</name>
<organism evidence="7 8">
    <name type="scientific">PS1 clade bacterium</name>
    <dbReference type="NCBI Taxonomy" id="2175152"/>
    <lineage>
        <taxon>Bacteria</taxon>
        <taxon>Pseudomonadati</taxon>
        <taxon>Pseudomonadota</taxon>
        <taxon>Alphaproteobacteria</taxon>
        <taxon>PS1 clade</taxon>
    </lineage>
</organism>
<feature type="transmembrane region" description="Helical" evidence="5">
    <location>
        <begin position="58"/>
        <end position="79"/>
    </location>
</feature>
<feature type="transmembrane region" description="Helical" evidence="5">
    <location>
        <begin position="91"/>
        <end position="113"/>
    </location>
</feature>
<protein>
    <recommendedName>
        <fullName evidence="6">EamA domain-containing protein</fullName>
    </recommendedName>
</protein>
<dbReference type="AlphaFoldDB" id="A0A368DLV6"/>
<comment type="caution">
    <text evidence="7">The sequence shown here is derived from an EMBL/GenBank/DDBJ whole genome shotgun (WGS) entry which is preliminary data.</text>
</comment>
<keyword evidence="2 5" id="KW-0812">Transmembrane</keyword>
<dbReference type="GO" id="GO:0016020">
    <property type="term" value="C:membrane"/>
    <property type="evidence" value="ECO:0007669"/>
    <property type="project" value="UniProtKB-SubCell"/>
</dbReference>
<dbReference type="GO" id="GO:0015095">
    <property type="term" value="F:magnesium ion transmembrane transporter activity"/>
    <property type="evidence" value="ECO:0007669"/>
    <property type="project" value="InterPro"/>
</dbReference>
<evidence type="ECO:0000313" key="7">
    <source>
        <dbReference type="EMBL" id="RCL72829.1"/>
    </source>
</evidence>
<accession>A0A368DLV6</accession>
<evidence type="ECO:0000256" key="2">
    <source>
        <dbReference type="ARBA" id="ARBA00022692"/>
    </source>
</evidence>
<feature type="domain" description="EamA" evidence="6">
    <location>
        <begin position="157"/>
        <end position="298"/>
    </location>
</feature>
<dbReference type="SUPFAM" id="SSF103481">
    <property type="entry name" value="Multidrug resistance efflux transporter EmrE"/>
    <property type="match status" value="2"/>
</dbReference>
<feature type="transmembrane region" description="Helical" evidence="5">
    <location>
        <begin position="159"/>
        <end position="176"/>
    </location>
</feature>
<dbReference type="InterPro" id="IPR037185">
    <property type="entry name" value="EmrE-like"/>
</dbReference>
<dbReference type="InterPro" id="IPR008521">
    <property type="entry name" value="Mg_trans_NIPA"/>
</dbReference>
<dbReference type="Proteomes" id="UP000253570">
    <property type="component" value="Unassembled WGS sequence"/>
</dbReference>
<dbReference type="Pfam" id="PF00892">
    <property type="entry name" value="EamA"/>
    <property type="match status" value="2"/>
</dbReference>
<feature type="transmembrane region" description="Helical" evidence="5">
    <location>
        <begin position="30"/>
        <end position="52"/>
    </location>
</feature>
<evidence type="ECO:0000256" key="1">
    <source>
        <dbReference type="ARBA" id="ARBA00004141"/>
    </source>
</evidence>
<evidence type="ECO:0000256" key="3">
    <source>
        <dbReference type="ARBA" id="ARBA00022989"/>
    </source>
</evidence>
<feature type="transmembrane region" description="Helical" evidence="5">
    <location>
        <begin position="188"/>
        <end position="209"/>
    </location>
</feature>
<feature type="domain" description="EamA" evidence="6">
    <location>
        <begin position="2"/>
        <end position="138"/>
    </location>
</feature>